<evidence type="ECO:0000256" key="4">
    <source>
        <dbReference type="ARBA" id="ARBA00023110"/>
    </source>
</evidence>
<feature type="domain" description="PpiC" evidence="11">
    <location>
        <begin position="208"/>
        <end position="306"/>
    </location>
</feature>
<dbReference type="Pfam" id="PF09312">
    <property type="entry name" value="SurA_N"/>
    <property type="match status" value="1"/>
</dbReference>
<dbReference type="Pfam" id="PF00639">
    <property type="entry name" value="Rotamase"/>
    <property type="match status" value="1"/>
</dbReference>
<dbReference type="AlphaFoldDB" id="A0A286G1K0"/>
<keyword evidence="2" id="KW-0732">Signal</keyword>
<name>A0A286G1K0_9PROT</name>
<keyword evidence="13" id="KW-1185">Reference proteome</keyword>
<evidence type="ECO:0000256" key="9">
    <source>
        <dbReference type="PROSITE-ProRule" id="PRU00278"/>
    </source>
</evidence>
<dbReference type="InterPro" id="IPR050280">
    <property type="entry name" value="OMP_Chaperone_SurA"/>
</dbReference>
<evidence type="ECO:0000256" key="2">
    <source>
        <dbReference type="ARBA" id="ARBA00022729"/>
    </source>
</evidence>
<evidence type="ECO:0000256" key="7">
    <source>
        <dbReference type="ARBA" id="ARBA00030642"/>
    </source>
</evidence>
<keyword evidence="5" id="KW-0143">Chaperone</keyword>
<evidence type="ECO:0000313" key="13">
    <source>
        <dbReference type="Proteomes" id="UP000219621"/>
    </source>
</evidence>
<dbReference type="InterPro" id="IPR046357">
    <property type="entry name" value="PPIase_dom_sf"/>
</dbReference>
<keyword evidence="3" id="KW-0574">Periplasm</keyword>
<dbReference type="PANTHER" id="PTHR47637">
    <property type="entry name" value="CHAPERONE SURA"/>
    <property type="match status" value="1"/>
</dbReference>
<dbReference type="InterPro" id="IPR000297">
    <property type="entry name" value="PPIase_PpiC"/>
</dbReference>
<dbReference type="GO" id="GO:0003755">
    <property type="term" value="F:peptidyl-prolyl cis-trans isomerase activity"/>
    <property type="evidence" value="ECO:0007669"/>
    <property type="project" value="UniProtKB-KW"/>
</dbReference>
<dbReference type="SUPFAM" id="SSF54534">
    <property type="entry name" value="FKBP-like"/>
    <property type="match status" value="1"/>
</dbReference>
<dbReference type="SUPFAM" id="SSF109998">
    <property type="entry name" value="Triger factor/SurA peptide-binding domain-like"/>
    <property type="match status" value="1"/>
</dbReference>
<dbReference type="PANTHER" id="PTHR47637:SF1">
    <property type="entry name" value="CHAPERONE SURA"/>
    <property type="match status" value="1"/>
</dbReference>
<evidence type="ECO:0000259" key="11">
    <source>
        <dbReference type="PROSITE" id="PS50198"/>
    </source>
</evidence>
<protein>
    <recommendedName>
        <fullName evidence="1">Parvulin-like PPIase</fullName>
    </recommendedName>
    <alternativeName>
        <fullName evidence="7">Peptidyl-prolyl cis-trans isomerase plp</fullName>
    </alternativeName>
    <alternativeName>
        <fullName evidence="8">Rotamase plp</fullName>
    </alternativeName>
</protein>
<organism evidence="12 13">
    <name type="scientific">Caenispirillum bisanense</name>
    <dbReference type="NCBI Taxonomy" id="414052"/>
    <lineage>
        <taxon>Bacteria</taxon>
        <taxon>Pseudomonadati</taxon>
        <taxon>Pseudomonadota</taxon>
        <taxon>Alphaproteobacteria</taxon>
        <taxon>Rhodospirillales</taxon>
        <taxon>Novispirillaceae</taxon>
        <taxon>Caenispirillum</taxon>
    </lineage>
</organism>
<dbReference type="PROSITE" id="PS50198">
    <property type="entry name" value="PPIC_PPIASE_2"/>
    <property type="match status" value="1"/>
</dbReference>
<accession>A0A286G1K0</accession>
<dbReference type="InterPro" id="IPR015391">
    <property type="entry name" value="SurA_N"/>
</dbReference>
<sequence length="454" mass="48777">MIHPSRPEETDDPMTFSIRTAHPTRRPARRIAAASALALAALLAAPVMPAGNALLAPPAAAQSIQRIAAVVNDDVISLRDIIARMDFVIATSNLPDSQETRQRLLPQVLQGLILETLKLQEAERLGIQVSDSEIAEGIRQVESRNRMAPGTFLQSLQGRGIPTSTFERQVRAEIAWIKVVRSSLSGQVTVSDTEIEARQDQLQQAIGKPEALLAQIYLPVDDPLREAEVRDAADRLVSQIRGGANFAALAQQFSQDPTAAKGGDMGWAPLSTLEPELREAVTATEGNRLSDPVRTAAGYTILLVRDKRVAGEQQAGSGAMQIVQVSLPTTGARAMAAEQRAAVAQRAAAATTCDAMAAIATEVGTPGSGRLGPLTMTDLPPALATAIRDLPLNTPSRVVPVPGAEVVVMVCEREESSALDEDKIRREIETEKLEVLAQRRLRDLRRAALIDIRL</sequence>
<keyword evidence="4 9" id="KW-0697">Rotamase</keyword>
<reference evidence="12 13" key="1">
    <citation type="submission" date="2017-09" db="EMBL/GenBank/DDBJ databases">
        <authorList>
            <person name="Ehlers B."/>
            <person name="Leendertz F.H."/>
        </authorList>
    </citation>
    <scope>NUCLEOTIDE SEQUENCE [LARGE SCALE GENOMIC DNA]</scope>
    <source>
        <strain evidence="12 13">USBA 140</strain>
    </source>
</reference>
<feature type="region of interest" description="Disordered" evidence="10">
    <location>
        <begin position="1"/>
        <end position="23"/>
    </location>
</feature>
<dbReference type="PROSITE" id="PS01096">
    <property type="entry name" value="PPIC_PPIASE_1"/>
    <property type="match status" value="1"/>
</dbReference>
<evidence type="ECO:0000313" key="12">
    <source>
        <dbReference type="EMBL" id="SOD89420.1"/>
    </source>
</evidence>
<gene>
    <name evidence="12" type="ORF">SAMN05421508_101213</name>
</gene>
<dbReference type="Proteomes" id="UP000219621">
    <property type="component" value="Unassembled WGS sequence"/>
</dbReference>
<evidence type="ECO:0000256" key="5">
    <source>
        <dbReference type="ARBA" id="ARBA00023186"/>
    </source>
</evidence>
<evidence type="ECO:0000256" key="10">
    <source>
        <dbReference type="SAM" id="MobiDB-lite"/>
    </source>
</evidence>
<evidence type="ECO:0000256" key="1">
    <source>
        <dbReference type="ARBA" id="ARBA00018370"/>
    </source>
</evidence>
<dbReference type="Gene3D" id="1.10.4030.10">
    <property type="entry name" value="Porin chaperone SurA, peptide-binding domain"/>
    <property type="match status" value="1"/>
</dbReference>
<evidence type="ECO:0000256" key="8">
    <source>
        <dbReference type="ARBA" id="ARBA00031484"/>
    </source>
</evidence>
<evidence type="ECO:0000256" key="6">
    <source>
        <dbReference type="ARBA" id="ARBA00023235"/>
    </source>
</evidence>
<keyword evidence="6 9" id="KW-0413">Isomerase</keyword>
<dbReference type="InterPro" id="IPR023058">
    <property type="entry name" value="PPIase_PpiC_CS"/>
</dbReference>
<dbReference type="InterPro" id="IPR027304">
    <property type="entry name" value="Trigger_fact/SurA_dom_sf"/>
</dbReference>
<dbReference type="EMBL" id="OCNJ01000001">
    <property type="protein sequence ID" value="SOD89420.1"/>
    <property type="molecule type" value="Genomic_DNA"/>
</dbReference>
<dbReference type="Gene3D" id="3.10.50.40">
    <property type="match status" value="1"/>
</dbReference>
<evidence type="ECO:0000256" key="3">
    <source>
        <dbReference type="ARBA" id="ARBA00022764"/>
    </source>
</evidence>
<proteinExistence type="predicted"/>